<dbReference type="EMBL" id="JBEPMX010000002">
    <property type="protein sequence ID" value="MET3682540.1"/>
    <property type="molecule type" value="Genomic_DNA"/>
</dbReference>
<dbReference type="GO" id="GO:0016787">
    <property type="term" value="F:hydrolase activity"/>
    <property type="evidence" value="ECO:0007669"/>
    <property type="project" value="UniProtKB-KW"/>
</dbReference>
<evidence type="ECO:0000256" key="7">
    <source>
        <dbReference type="ARBA" id="ARBA00022801"/>
    </source>
</evidence>
<evidence type="ECO:0000256" key="4">
    <source>
        <dbReference type="ARBA" id="ARBA00022670"/>
    </source>
</evidence>
<comment type="similarity">
    <text evidence="3">Belongs to the peptidase M50B family.</text>
</comment>
<evidence type="ECO:0000256" key="6">
    <source>
        <dbReference type="ARBA" id="ARBA00022723"/>
    </source>
</evidence>
<organism evidence="14 15">
    <name type="scientific">Alkalibacillus flavidus</name>
    <dbReference type="NCBI Taxonomy" id="546021"/>
    <lineage>
        <taxon>Bacteria</taxon>
        <taxon>Bacillati</taxon>
        <taxon>Bacillota</taxon>
        <taxon>Bacilli</taxon>
        <taxon>Bacillales</taxon>
        <taxon>Bacillaceae</taxon>
        <taxon>Alkalibacillus</taxon>
    </lineage>
</organism>
<accession>A0ABV2KVD7</accession>
<dbReference type="InterPro" id="IPR008915">
    <property type="entry name" value="Peptidase_M50"/>
</dbReference>
<keyword evidence="4" id="KW-0645">Protease</keyword>
<keyword evidence="5 12" id="KW-0812">Transmembrane</keyword>
<proteinExistence type="inferred from homology"/>
<feature type="transmembrane region" description="Helical" evidence="12">
    <location>
        <begin position="175"/>
        <end position="193"/>
    </location>
</feature>
<feature type="transmembrane region" description="Helical" evidence="12">
    <location>
        <begin position="49"/>
        <end position="67"/>
    </location>
</feature>
<keyword evidence="11 12" id="KW-0472">Membrane</keyword>
<dbReference type="PANTHER" id="PTHR39188">
    <property type="entry name" value="MEMBRANE-ASSOCIATED ZINC METALLOPROTEASE M50B"/>
    <property type="match status" value="1"/>
</dbReference>
<evidence type="ECO:0000313" key="15">
    <source>
        <dbReference type="Proteomes" id="UP001549167"/>
    </source>
</evidence>
<evidence type="ECO:0000256" key="3">
    <source>
        <dbReference type="ARBA" id="ARBA00007931"/>
    </source>
</evidence>
<reference evidence="14 15" key="1">
    <citation type="submission" date="2024-06" db="EMBL/GenBank/DDBJ databases">
        <title>Genomic Encyclopedia of Type Strains, Phase IV (KMG-IV): sequencing the most valuable type-strain genomes for metagenomic binning, comparative biology and taxonomic classification.</title>
        <authorList>
            <person name="Goeker M."/>
        </authorList>
    </citation>
    <scope>NUCLEOTIDE SEQUENCE [LARGE SCALE GENOMIC DNA]</scope>
    <source>
        <strain evidence="14 15">DSM 23520</strain>
    </source>
</reference>
<keyword evidence="10" id="KW-0482">Metalloprotease</keyword>
<dbReference type="EC" id="3.4.24.-" evidence="14"/>
<evidence type="ECO:0000256" key="11">
    <source>
        <dbReference type="ARBA" id="ARBA00023136"/>
    </source>
</evidence>
<evidence type="ECO:0000259" key="13">
    <source>
        <dbReference type="Pfam" id="PF02163"/>
    </source>
</evidence>
<evidence type="ECO:0000256" key="10">
    <source>
        <dbReference type="ARBA" id="ARBA00023049"/>
    </source>
</evidence>
<dbReference type="RefSeq" id="WP_354219157.1">
    <property type="nucleotide sequence ID" value="NZ_JBEPMX010000002.1"/>
</dbReference>
<comment type="caution">
    <text evidence="14">The sequence shown here is derived from an EMBL/GenBank/DDBJ whole genome shotgun (WGS) entry which is preliminary data.</text>
</comment>
<keyword evidence="8" id="KW-0862">Zinc</keyword>
<keyword evidence="15" id="KW-1185">Reference proteome</keyword>
<keyword evidence="6" id="KW-0479">Metal-binding</keyword>
<feature type="transmembrane region" description="Helical" evidence="12">
    <location>
        <begin position="12"/>
        <end position="37"/>
    </location>
</feature>
<dbReference type="Proteomes" id="UP001549167">
    <property type="component" value="Unassembled WGS sequence"/>
</dbReference>
<name>A0ABV2KVD7_9BACI</name>
<feature type="transmembrane region" description="Helical" evidence="12">
    <location>
        <begin position="79"/>
        <end position="103"/>
    </location>
</feature>
<evidence type="ECO:0000256" key="1">
    <source>
        <dbReference type="ARBA" id="ARBA00001947"/>
    </source>
</evidence>
<evidence type="ECO:0000256" key="9">
    <source>
        <dbReference type="ARBA" id="ARBA00022989"/>
    </source>
</evidence>
<dbReference type="Pfam" id="PF02163">
    <property type="entry name" value="Peptidase_M50"/>
    <property type="match status" value="1"/>
</dbReference>
<dbReference type="PANTHER" id="PTHR39188:SF3">
    <property type="entry name" value="STAGE IV SPORULATION PROTEIN FB"/>
    <property type="match status" value="1"/>
</dbReference>
<gene>
    <name evidence="14" type="ORF">ABID56_000621</name>
</gene>
<protein>
    <submittedName>
        <fullName evidence="14">Stage IV sporulation protein FB</fullName>
        <ecNumber evidence="14">3.4.24.-</ecNumber>
    </submittedName>
</protein>
<keyword evidence="9 12" id="KW-1133">Transmembrane helix</keyword>
<sequence>MTFRTVELHPLLMLVGVVAYIFGWFVELLSLFTLVLIHELGHVVTAKLLGWHITKIVIWPFGGVMETSDYYNRPFKEEWFVTIAGPLQHIWLYGLIALLSHVISQPTLITIWYMMNTAILCVNLLPIQPLDGGRLLALVLFRWLSFYRVLIIMVWFSIVLIVGINAILWTSQVYSLHWLILSLFLLLDNWFLWRQRQRFLLKHLLGRYLQETDQEMAVNLLTLPVDQSIDQVVKRFKRFNYHYVYFDNGMMLSESDCLRGLFTRFNKHELKMTE</sequence>
<evidence type="ECO:0000256" key="5">
    <source>
        <dbReference type="ARBA" id="ARBA00022692"/>
    </source>
</evidence>
<feature type="transmembrane region" description="Helical" evidence="12">
    <location>
        <begin position="109"/>
        <end position="125"/>
    </location>
</feature>
<evidence type="ECO:0000256" key="8">
    <source>
        <dbReference type="ARBA" id="ARBA00022833"/>
    </source>
</evidence>
<comment type="cofactor">
    <cofactor evidence="1">
        <name>Zn(2+)</name>
        <dbReference type="ChEBI" id="CHEBI:29105"/>
    </cofactor>
</comment>
<keyword evidence="7 14" id="KW-0378">Hydrolase</keyword>
<feature type="domain" description="Peptidase M50" evidence="13">
    <location>
        <begin position="28"/>
        <end position="100"/>
    </location>
</feature>
<feature type="transmembrane region" description="Helical" evidence="12">
    <location>
        <begin position="146"/>
        <end position="169"/>
    </location>
</feature>
<evidence type="ECO:0000256" key="12">
    <source>
        <dbReference type="SAM" id="Phobius"/>
    </source>
</evidence>
<comment type="subcellular location">
    <subcellularLocation>
        <location evidence="2">Membrane</location>
        <topology evidence="2">Multi-pass membrane protein</topology>
    </subcellularLocation>
</comment>
<evidence type="ECO:0000256" key="2">
    <source>
        <dbReference type="ARBA" id="ARBA00004141"/>
    </source>
</evidence>
<evidence type="ECO:0000313" key="14">
    <source>
        <dbReference type="EMBL" id="MET3682540.1"/>
    </source>
</evidence>